<dbReference type="SUPFAM" id="SSF52743">
    <property type="entry name" value="Subtilisin-like"/>
    <property type="match status" value="1"/>
</dbReference>
<dbReference type="GO" id="GO:0006508">
    <property type="term" value="P:proteolysis"/>
    <property type="evidence" value="ECO:0007669"/>
    <property type="project" value="UniProtKB-KW"/>
</dbReference>
<dbReference type="GO" id="GO:0004252">
    <property type="term" value="F:serine-type endopeptidase activity"/>
    <property type="evidence" value="ECO:0007669"/>
    <property type="project" value="InterPro"/>
</dbReference>
<dbReference type="Gene3D" id="3.40.50.200">
    <property type="entry name" value="Peptidase S8/S53 domain"/>
    <property type="match status" value="1"/>
</dbReference>
<comment type="caution">
    <text evidence="4">Lacks conserved residue(s) required for the propagation of feature annotation.</text>
</comment>
<dbReference type="InterPro" id="IPR015500">
    <property type="entry name" value="Peptidase_S8_subtilisin-rel"/>
</dbReference>
<evidence type="ECO:0000313" key="6">
    <source>
        <dbReference type="EMBL" id="SEU34020.1"/>
    </source>
</evidence>
<keyword evidence="7" id="KW-1185">Reference proteome</keyword>
<organism evidence="6 7">
    <name type="scientific">Stigmatella erecta</name>
    <dbReference type="NCBI Taxonomy" id="83460"/>
    <lineage>
        <taxon>Bacteria</taxon>
        <taxon>Pseudomonadati</taxon>
        <taxon>Myxococcota</taxon>
        <taxon>Myxococcia</taxon>
        <taxon>Myxococcales</taxon>
        <taxon>Cystobacterineae</taxon>
        <taxon>Archangiaceae</taxon>
        <taxon>Stigmatella</taxon>
    </lineage>
</organism>
<evidence type="ECO:0000256" key="1">
    <source>
        <dbReference type="ARBA" id="ARBA00022670"/>
    </source>
</evidence>
<proteinExistence type="inferred from homology"/>
<dbReference type="PRINTS" id="PR00723">
    <property type="entry name" value="SUBTILISIN"/>
</dbReference>
<gene>
    <name evidence="6" type="ORF">SAMN05443639_11841</name>
</gene>
<sequence length="869" mass="93306">MVKFHEGSRVRLRGGRLTVLAQERGTREQAQLARLRLDAKRLEEDVVIAHTLLTHSELASDGVLRLFREDEATLEARKRSGEMSGGRELADLSLYFELPLRPGTTAADTKVLTSRLNALAGIETAYSQPFAEPASVGFGQNEPLRGLLSTADLAPLTPSFVAEQGYLNAAPAGIDARYGWTVPGGNGAGVRIVDVEGAWRTPHEDMPSLFHANGTQYSDITWRNHGTAVLGVMVGAANTYGVTGIAHAASVGYESIGAQSTASALSRAATAVGRGGIVLLELHAQGPANGTPCTCNPRQCDFIPMEYWQANFDAIATATANGVIIVEAGGNGSSNLDDSAYGNAFNRAVRDSGAIMVGASAGDIREPTCWTNHGSRIDLHGWGQSVTTLGYGDRFNPGDENQWYTSSFSGTSSASPVVVGAVASIQGAVLARSRPALSPQTMRQLLGQTGTSQNADSRRIGPLPDLRRALSVILDMDGSIWAGSYSDLAGWSSASYYWETLQYPDLNGDGLADVCGRASDGLYCALSTGSSFSVPSYWTRNYNNVAGWSSANYYWETLQYPDLNGDGLADVCGRSSEGLFCALSTGSSFSAPHYWTRAYSNADGWASANYYWETLQYPDLNGDGLADVCGRSSEGLFCSLSTGSSFSAPHYWTRAYSNADGWSSANYYWETLQYPDLNGDGLADVCGRSSEGLFCALSTGSSFSAPHYWTRAYSNADGWASANYYWETLQYPDLNGDGLADVCGRSSEGLFCSLSTGSSFSAPYYWTRAYSNADGWSSANYYWETLQYPDLNGDGLADVCGRSSEGLFCSLSTGSSFSAPYYWTNAYSNLAGWNADPSYWKTLRFRDLNGDGRADVCGRSREGVLCVIK</sequence>
<evidence type="ECO:0000256" key="2">
    <source>
        <dbReference type="ARBA" id="ARBA00022801"/>
    </source>
</evidence>
<evidence type="ECO:0000313" key="7">
    <source>
        <dbReference type="Proteomes" id="UP000199181"/>
    </source>
</evidence>
<keyword evidence="2" id="KW-0378">Hydrolase</keyword>
<dbReference type="InterPro" id="IPR023828">
    <property type="entry name" value="Peptidase_S8_Ser-AS"/>
</dbReference>
<evidence type="ECO:0000256" key="3">
    <source>
        <dbReference type="ARBA" id="ARBA00022825"/>
    </source>
</evidence>
<accession>A0A1I0L462</accession>
<dbReference type="InterPro" id="IPR034073">
    <property type="entry name" value="Subtilisin_DY-like_dom"/>
</dbReference>
<dbReference type="PROSITE" id="PS51892">
    <property type="entry name" value="SUBTILASE"/>
    <property type="match status" value="1"/>
</dbReference>
<dbReference type="InterPro" id="IPR000209">
    <property type="entry name" value="Peptidase_S8/S53_dom"/>
</dbReference>
<dbReference type="CDD" id="cd04843">
    <property type="entry name" value="Peptidases_S8_11"/>
    <property type="match status" value="1"/>
</dbReference>
<dbReference type="AlphaFoldDB" id="A0A1I0L462"/>
<dbReference type="Pfam" id="PF00082">
    <property type="entry name" value="Peptidase_S8"/>
    <property type="match status" value="1"/>
</dbReference>
<dbReference type="EMBL" id="FOIJ01000018">
    <property type="protein sequence ID" value="SEU34020.1"/>
    <property type="molecule type" value="Genomic_DNA"/>
</dbReference>
<keyword evidence="3" id="KW-0720">Serine protease</keyword>
<dbReference type="InterPro" id="IPR036852">
    <property type="entry name" value="Peptidase_S8/S53_dom_sf"/>
</dbReference>
<evidence type="ECO:0000256" key="4">
    <source>
        <dbReference type="PROSITE-ProRule" id="PRU01240"/>
    </source>
</evidence>
<dbReference type="PROSITE" id="PS00138">
    <property type="entry name" value="SUBTILASE_SER"/>
    <property type="match status" value="1"/>
</dbReference>
<dbReference type="RefSeq" id="WP_245767831.1">
    <property type="nucleotide sequence ID" value="NZ_FOIJ01000018.1"/>
</dbReference>
<feature type="domain" description="Peptidase S8/S53" evidence="5">
    <location>
        <begin position="213"/>
        <end position="458"/>
    </location>
</feature>
<dbReference type="Proteomes" id="UP000199181">
    <property type="component" value="Unassembled WGS sequence"/>
</dbReference>
<reference evidence="7" key="1">
    <citation type="submission" date="2016-10" db="EMBL/GenBank/DDBJ databases">
        <authorList>
            <person name="Varghese N."/>
            <person name="Submissions S."/>
        </authorList>
    </citation>
    <scope>NUCLEOTIDE SEQUENCE [LARGE SCALE GENOMIC DNA]</scope>
    <source>
        <strain evidence="7">DSM 16858</strain>
    </source>
</reference>
<dbReference type="SUPFAM" id="SSF69318">
    <property type="entry name" value="Integrin alpha N-terminal domain"/>
    <property type="match status" value="1"/>
</dbReference>
<evidence type="ECO:0000259" key="5">
    <source>
        <dbReference type="Pfam" id="PF00082"/>
    </source>
</evidence>
<name>A0A1I0L462_9BACT</name>
<keyword evidence="1 6" id="KW-0645">Protease</keyword>
<protein>
    <submittedName>
        <fullName evidence="6">Serine protease, subtilisin family</fullName>
    </submittedName>
</protein>
<dbReference type="InterPro" id="IPR028994">
    <property type="entry name" value="Integrin_alpha_N"/>
</dbReference>
<comment type="similarity">
    <text evidence="4">Belongs to the peptidase S8 family.</text>
</comment>